<keyword evidence="2" id="KW-1185">Reference proteome</keyword>
<organism evidence="1 2">
    <name type="scientific">Paracoccus cavernae</name>
    <dbReference type="NCBI Taxonomy" id="1571207"/>
    <lineage>
        <taxon>Bacteria</taxon>
        <taxon>Pseudomonadati</taxon>
        <taxon>Pseudomonadota</taxon>
        <taxon>Alphaproteobacteria</taxon>
        <taxon>Rhodobacterales</taxon>
        <taxon>Paracoccaceae</taxon>
        <taxon>Paracoccus</taxon>
    </lineage>
</organism>
<protein>
    <submittedName>
        <fullName evidence="1">Uncharacterized protein</fullName>
    </submittedName>
</protein>
<dbReference type="Proteomes" id="UP001243846">
    <property type="component" value="Unassembled WGS sequence"/>
</dbReference>
<proteinExistence type="predicted"/>
<dbReference type="EMBL" id="JAUFRC010000001">
    <property type="protein sequence ID" value="MDN3710990.1"/>
    <property type="molecule type" value="Genomic_DNA"/>
</dbReference>
<name>A0ABT8D2L9_9RHOB</name>
<reference evidence="2" key="1">
    <citation type="journal article" date="2019" name="Int. J. Syst. Evol. Microbiol.">
        <title>The Global Catalogue of Microorganisms (GCM) 10K type strain sequencing project: providing services to taxonomists for standard genome sequencing and annotation.</title>
        <authorList>
            <consortium name="The Broad Institute Genomics Platform"/>
            <consortium name="The Broad Institute Genome Sequencing Center for Infectious Disease"/>
            <person name="Wu L."/>
            <person name="Ma J."/>
        </authorList>
    </citation>
    <scope>NUCLEOTIDE SEQUENCE [LARGE SCALE GENOMIC DNA]</scope>
    <source>
        <strain evidence="2">CECT 8482</strain>
    </source>
</reference>
<sequence length="44" mass="4535">MQLEAVVRWSGSVVIDRLNPVLLAIADGLGVDGAQLDALFGIAA</sequence>
<dbReference type="RefSeq" id="WP_377786085.1">
    <property type="nucleotide sequence ID" value="NZ_JBHUOC010000001.1"/>
</dbReference>
<accession>A0ABT8D2L9</accession>
<comment type="caution">
    <text evidence="1">The sequence shown here is derived from an EMBL/GenBank/DDBJ whole genome shotgun (WGS) entry which is preliminary data.</text>
</comment>
<evidence type="ECO:0000313" key="2">
    <source>
        <dbReference type="Proteomes" id="UP001243846"/>
    </source>
</evidence>
<gene>
    <name evidence="1" type="ORF">QWZ10_02625</name>
</gene>
<evidence type="ECO:0000313" key="1">
    <source>
        <dbReference type="EMBL" id="MDN3710990.1"/>
    </source>
</evidence>